<dbReference type="Proteomes" id="UP001321492">
    <property type="component" value="Unassembled WGS sequence"/>
</dbReference>
<comment type="caution">
    <text evidence="2">The sequence shown here is derived from an EMBL/GenBank/DDBJ whole genome shotgun (WGS) entry which is preliminary data.</text>
</comment>
<keyword evidence="3" id="KW-1185">Reference proteome</keyword>
<protein>
    <submittedName>
        <fullName evidence="2">Isochorismatase family protein</fullName>
    </submittedName>
</protein>
<dbReference type="InterPro" id="IPR036380">
    <property type="entry name" value="Isochorismatase-like_sf"/>
</dbReference>
<evidence type="ECO:0000313" key="3">
    <source>
        <dbReference type="Proteomes" id="UP001321492"/>
    </source>
</evidence>
<name>A0ABT7AG76_9HYPH</name>
<accession>A0ABT7AG76</accession>
<dbReference type="InterPro" id="IPR000868">
    <property type="entry name" value="Isochorismatase-like_dom"/>
</dbReference>
<evidence type="ECO:0000313" key="2">
    <source>
        <dbReference type="EMBL" id="MDJ1158333.1"/>
    </source>
</evidence>
<reference evidence="2 3" key="1">
    <citation type="submission" date="2023-05" db="EMBL/GenBank/DDBJ databases">
        <title>Chelatococcus sp. nov., a moderately thermophilic bacterium isolated from hot spring microbial mat.</title>
        <authorList>
            <person name="Hu C.-J."/>
            <person name="Li W.-J."/>
        </authorList>
    </citation>
    <scope>NUCLEOTIDE SEQUENCE [LARGE SCALE GENOMIC DNA]</scope>
    <source>
        <strain evidence="2 3">SYSU G07232</strain>
    </source>
</reference>
<dbReference type="Gene3D" id="3.40.50.850">
    <property type="entry name" value="Isochorismatase-like"/>
    <property type="match status" value="1"/>
</dbReference>
<feature type="domain" description="Isochorismatase-like" evidence="1">
    <location>
        <begin position="10"/>
        <end position="155"/>
    </location>
</feature>
<gene>
    <name evidence="2" type="ORF">QNA08_08820</name>
</gene>
<dbReference type="PANTHER" id="PTHR14119">
    <property type="entry name" value="HYDROLASE"/>
    <property type="match status" value="1"/>
</dbReference>
<dbReference type="InterPro" id="IPR050993">
    <property type="entry name" value="Isochorismatase_domain"/>
</dbReference>
<dbReference type="SUPFAM" id="SSF52499">
    <property type="entry name" value="Isochorismatase-like hydrolases"/>
    <property type="match status" value="1"/>
</dbReference>
<organism evidence="2 3">
    <name type="scientific">Chelatococcus albus</name>
    <dbReference type="NCBI Taxonomy" id="3047466"/>
    <lineage>
        <taxon>Bacteria</taxon>
        <taxon>Pseudomonadati</taxon>
        <taxon>Pseudomonadota</taxon>
        <taxon>Alphaproteobacteria</taxon>
        <taxon>Hyphomicrobiales</taxon>
        <taxon>Chelatococcaceae</taxon>
        <taxon>Chelatococcus</taxon>
    </lineage>
</organism>
<dbReference type="PANTHER" id="PTHR14119:SF3">
    <property type="entry name" value="ISOCHORISMATASE DOMAIN-CONTAINING PROTEIN 2"/>
    <property type="match status" value="1"/>
</dbReference>
<evidence type="ECO:0000259" key="1">
    <source>
        <dbReference type="Pfam" id="PF00857"/>
    </source>
</evidence>
<dbReference type="Pfam" id="PF00857">
    <property type="entry name" value="Isochorismatase"/>
    <property type="match status" value="1"/>
</dbReference>
<proteinExistence type="predicted"/>
<sequence>MRMLDAARSTLLLVDFQARLMPAISGAAAAIANAQRLAAAAHLLGVPILATEQNPAGLGGTVDELAGRADTTVAKTSFDASAGTGLTGLLSPDRASIVVAGWEAHVCVLQTALGLAAKGFAPVIVQDAVASRRPESKAGALQRLAHHRIEIVTTEMVVFEWLRDCTHPAFREALALVKDGPREAIGFLRRG</sequence>
<dbReference type="EMBL" id="JASJEV010000004">
    <property type="protein sequence ID" value="MDJ1158333.1"/>
    <property type="molecule type" value="Genomic_DNA"/>
</dbReference>